<dbReference type="GO" id="GO:0016987">
    <property type="term" value="F:sigma factor activity"/>
    <property type="evidence" value="ECO:0007669"/>
    <property type="project" value="UniProtKB-KW"/>
</dbReference>
<dbReference type="InterPro" id="IPR007627">
    <property type="entry name" value="RNA_pol_sigma70_r2"/>
</dbReference>
<evidence type="ECO:0000256" key="6">
    <source>
        <dbReference type="RuleBase" id="RU362124"/>
    </source>
</evidence>
<evidence type="ECO:0000259" key="7">
    <source>
        <dbReference type="PROSITE" id="PS00715"/>
    </source>
</evidence>
<dbReference type="InterPro" id="IPR007630">
    <property type="entry name" value="RNA_pol_sigma70_r4"/>
</dbReference>
<evidence type="ECO:0000313" key="9">
    <source>
        <dbReference type="EMBL" id="OAN46117.1"/>
    </source>
</evidence>
<dbReference type="Proteomes" id="UP000078287">
    <property type="component" value="Unassembled WGS sequence"/>
</dbReference>
<dbReference type="InterPro" id="IPR014284">
    <property type="entry name" value="RNA_pol_sigma-70_dom"/>
</dbReference>
<keyword evidence="5 6" id="KW-0804">Transcription</keyword>
<dbReference type="InterPro" id="IPR036388">
    <property type="entry name" value="WH-like_DNA-bd_sf"/>
</dbReference>
<dbReference type="GO" id="GO:0003677">
    <property type="term" value="F:DNA binding"/>
    <property type="evidence" value="ECO:0007669"/>
    <property type="project" value="UniProtKB-KW"/>
</dbReference>
<dbReference type="Pfam" id="PF04545">
    <property type="entry name" value="Sigma70_r4"/>
    <property type="match status" value="1"/>
</dbReference>
<comment type="function">
    <text evidence="6">Sigma factors are initiation factors that promote the attachment of RNA polymerase to specific initiation sites and are then released.</text>
</comment>
<feature type="domain" description="RNA polymerase sigma-70" evidence="8">
    <location>
        <begin position="271"/>
        <end position="297"/>
    </location>
</feature>
<dbReference type="InterPro" id="IPR000943">
    <property type="entry name" value="RNA_pol_sigma70"/>
</dbReference>
<dbReference type="Gene3D" id="1.20.120.1810">
    <property type="match status" value="2"/>
</dbReference>
<evidence type="ECO:0000256" key="3">
    <source>
        <dbReference type="ARBA" id="ARBA00023082"/>
    </source>
</evidence>
<dbReference type="PANTHER" id="PTHR30603">
    <property type="entry name" value="RNA POLYMERASE SIGMA FACTOR RPO"/>
    <property type="match status" value="1"/>
</dbReference>
<dbReference type="STRING" id="1707952.A6A03_13320"/>
<dbReference type="Pfam" id="PF00140">
    <property type="entry name" value="Sigma70_r1_2"/>
    <property type="match status" value="1"/>
</dbReference>
<comment type="caution">
    <text evidence="9">The sequence shown here is derived from an EMBL/GenBank/DDBJ whole genome shotgun (WGS) entry which is preliminary data.</text>
</comment>
<organism evidence="9 10">
    <name type="scientific">Chloroflexus islandicus</name>
    <dbReference type="NCBI Taxonomy" id="1707952"/>
    <lineage>
        <taxon>Bacteria</taxon>
        <taxon>Bacillati</taxon>
        <taxon>Chloroflexota</taxon>
        <taxon>Chloroflexia</taxon>
        <taxon>Chloroflexales</taxon>
        <taxon>Chloroflexineae</taxon>
        <taxon>Chloroflexaceae</taxon>
        <taxon>Chloroflexus</taxon>
    </lineage>
</organism>
<dbReference type="InterPro" id="IPR013325">
    <property type="entry name" value="RNA_pol_sigma_r2"/>
</dbReference>
<evidence type="ECO:0000256" key="5">
    <source>
        <dbReference type="ARBA" id="ARBA00023163"/>
    </source>
</evidence>
<evidence type="ECO:0000256" key="1">
    <source>
        <dbReference type="ARBA" id="ARBA00007788"/>
    </source>
</evidence>
<keyword evidence="3 6" id="KW-0731">Sigma factor</keyword>
<dbReference type="InterPro" id="IPR013324">
    <property type="entry name" value="RNA_pol_sigma_r3/r4-like"/>
</dbReference>
<proteinExistence type="inferred from homology"/>
<dbReference type="PRINTS" id="PR00046">
    <property type="entry name" value="SIGMA70FCT"/>
</dbReference>
<dbReference type="NCBIfam" id="TIGR02937">
    <property type="entry name" value="sigma70-ECF"/>
    <property type="match status" value="1"/>
</dbReference>
<evidence type="ECO:0000256" key="4">
    <source>
        <dbReference type="ARBA" id="ARBA00023125"/>
    </source>
</evidence>
<dbReference type="AlphaFoldDB" id="A0A178MD95"/>
<keyword evidence="10" id="KW-1185">Reference proteome</keyword>
<dbReference type="EMBL" id="LWQS01000048">
    <property type="protein sequence ID" value="OAN46117.1"/>
    <property type="molecule type" value="Genomic_DNA"/>
</dbReference>
<evidence type="ECO:0000259" key="8">
    <source>
        <dbReference type="PROSITE" id="PS00716"/>
    </source>
</evidence>
<keyword evidence="2 6" id="KW-0805">Transcription regulation</keyword>
<name>A0A178MD95_9CHLR</name>
<dbReference type="RefSeq" id="WP_066786322.1">
    <property type="nucleotide sequence ID" value="NZ_LWQS01000048.1"/>
</dbReference>
<evidence type="ECO:0000256" key="2">
    <source>
        <dbReference type="ARBA" id="ARBA00023015"/>
    </source>
</evidence>
<keyword evidence="4 6" id="KW-0238">DNA-binding</keyword>
<protein>
    <recommendedName>
        <fullName evidence="6">RNA polymerase sigma factor</fullName>
    </recommendedName>
</protein>
<dbReference type="InterPro" id="IPR007624">
    <property type="entry name" value="RNA_pol_sigma70_r3"/>
</dbReference>
<dbReference type="PANTHER" id="PTHR30603:SF60">
    <property type="entry name" value="RNA POLYMERASE SIGMA FACTOR RPOD"/>
    <property type="match status" value="1"/>
</dbReference>
<dbReference type="CDD" id="cd06171">
    <property type="entry name" value="Sigma70_r4"/>
    <property type="match status" value="1"/>
</dbReference>
<gene>
    <name evidence="9" type="ORF">A6A03_13320</name>
</gene>
<dbReference type="OrthoDB" id="9809557at2"/>
<dbReference type="Pfam" id="PF04539">
    <property type="entry name" value="Sigma70_r3"/>
    <property type="match status" value="1"/>
</dbReference>
<dbReference type="InterPro" id="IPR050239">
    <property type="entry name" value="Sigma-70_RNA_pol_init_factors"/>
</dbReference>
<accession>A0A178MD95</accession>
<reference evidence="9 10" key="1">
    <citation type="submission" date="2016-04" db="EMBL/GenBank/DDBJ databases">
        <title>Chloroflexus islandicus sp. nov., a thermophilic filamentous anoxygenic phototrophic bacterium from geyser Strokkur (Iceland).</title>
        <authorList>
            <person name="Gaisin V.A."/>
            <person name="Kalashnikov A.M."/>
            <person name="Sukhacheva M.V."/>
            <person name="Grouzdev D.S."/>
            <person name="Ivanov T.M."/>
            <person name="Kuznetsov B."/>
            <person name="Gorlenko V.M."/>
        </authorList>
    </citation>
    <scope>NUCLEOTIDE SEQUENCE [LARGE SCALE GENOMIC DNA]</scope>
    <source>
        <strain evidence="10">isl-2</strain>
    </source>
</reference>
<evidence type="ECO:0000313" key="10">
    <source>
        <dbReference type="Proteomes" id="UP000078287"/>
    </source>
</evidence>
<dbReference type="GO" id="GO:0006352">
    <property type="term" value="P:DNA-templated transcription initiation"/>
    <property type="evidence" value="ECO:0007669"/>
    <property type="project" value="InterPro"/>
</dbReference>
<dbReference type="SUPFAM" id="SSF88946">
    <property type="entry name" value="Sigma2 domain of RNA polymerase sigma factors"/>
    <property type="match status" value="1"/>
</dbReference>
<sequence>MSNPTTIGRSASDTIVLYLNEIGAEPLLTFEQEQQLANAIAQGRRAAERLANEPLLPLTEKQRLAAQVAAGEQARAQLINSNLRLVVSIARRYQGHGLALLDLIQEGSVGLMRAVDKFDASRGLKFSTYATYWIRQSIGRAIADHSRTVRLPVHLGERLSRLSRLRQELAQQLDREPTLEELANAAGLTIEQVERAEQAGMTPASLDEAHTEDGGGALAEILTDPLQPTPFEEVSESMLQADVQAALSQLSPRERNILRLRYGLDGEPMHTLEQIGQRLRLTRERVRQLEHEALRKLRDPSLHPQLQGYVNETLP</sequence>
<comment type="similarity">
    <text evidence="1 6">Belongs to the sigma-70 factor family.</text>
</comment>
<dbReference type="InterPro" id="IPR009042">
    <property type="entry name" value="RNA_pol_sigma70_r1_2"/>
</dbReference>
<feature type="domain" description="RNA polymerase sigma-70" evidence="7">
    <location>
        <begin position="102"/>
        <end position="115"/>
    </location>
</feature>
<dbReference type="Pfam" id="PF04542">
    <property type="entry name" value="Sigma70_r2"/>
    <property type="match status" value="1"/>
</dbReference>
<dbReference type="SUPFAM" id="SSF88659">
    <property type="entry name" value="Sigma3 and sigma4 domains of RNA polymerase sigma factors"/>
    <property type="match status" value="2"/>
</dbReference>
<dbReference type="Gene3D" id="1.10.10.10">
    <property type="entry name" value="Winged helix-like DNA-binding domain superfamily/Winged helix DNA-binding domain"/>
    <property type="match status" value="2"/>
</dbReference>
<dbReference type="PROSITE" id="PS00716">
    <property type="entry name" value="SIGMA70_2"/>
    <property type="match status" value="1"/>
</dbReference>
<dbReference type="PROSITE" id="PS00715">
    <property type="entry name" value="SIGMA70_1"/>
    <property type="match status" value="1"/>
</dbReference>